<proteinExistence type="predicted"/>
<dbReference type="SUPFAM" id="SSF57756">
    <property type="entry name" value="Retrovirus zinc finger-like domains"/>
    <property type="match status" value="1"/>
</dbReference>
<feature type="domain" description="CCHC-type" evidence="3">
    <location>
        <begin position="55"/>
        <end position="68"/>
    </location>
</feature>
<feature type="region of interest" description="Disordered" evidence="2">
    <location>
        <begin position="68"/>
        <end position="90"/>
    </location>
</feature>
<dbReference type="SMART" id="SM00343">
    <property type="entry name" value="ZnF_C2HC"/>
    <property type="match status" value="1"/>
</dbReference>
<protein>
    <recommendedName>
        <fullName evidence="3">CCHC-type domain-containing protein</fullName>
    </recommendedName>
</protein>
<dbReference type="SUPFAM" id="SSF50630">
    <property type="entry name" value="Acid proteases"/>
    <property type="match status" value="1"/>
</dbReference>
<evidence type="ECO:0000313" key="5">
    <source>
        <dbReference type="Proteomes" id="UP000646827"/>
    </source>
</evidence>
<keyword evidence="1" id="KW-0862">Zinc</keyword>
<evidence type="ECO:0000256" key="2">
    <source>
        <dbReference type="SAM" id="MobiDB-lite"/>
    </source>
</evidence>
<gene>
    <name evidence="4" type="ORF">INT45_004628</name>
</gene>
<dbReference type="PROSITE" id="PS50158">
    <property type="entry name" value="ZF_CCHC"/>
    <property type="match status" value="1"/>
</dbReference>
<dbReference type="InterPro" id="IPR021109">
    <property type="entry name" value="Peptidase_aspartic_dom_sf"/>
</dbReference>
<dbReference type="Pfam" id="PF13650">
    <property type="entry name" value="Asp_protease_2"/>
    <property type="match status" value="1"/>
</dbReference>
<dbReference type="AlphaFoldDB" id="A0A8H7R1C9"/>
<dbReference type="EMBL" id="JAEPRB010001651">
    <property type="protein sequence ID" value="KAG2202586.1"/>
    <property type="molecule type" value="Genomic_DNA"/>
</dbReference>
<sequence length="318" mass="36202">MPQAAPEYLRTSGVAPMDLDAIHSKRLAQWRSSGRGGVNWRQNNYRSNNEDDKQCYNCGGFGHIARTCSSPRRNNHGRQNNQGRVSSRINPSFNQSLNVVDPATSMVPEGELIDLSDHPDEESKVLQETLEEDKKYFDSLLSIKETELPLYMMSCNGCSVRVMIDSGASGCYVAPRVAVGLPTRLVSNREVETAGGHVLTINKQVTLPLDAQNYKHQVDAYILDTKFDIIVGRNWLKMVQPMPDWDLDTWKISSDGHDFILRPLHTRQVPELAYIISHRQVQRLERHKGIDDVFLCYVRLDVIFEFKDGVFDFKDDVF</sequence>
<accession>A0A8H7R1C9</accession>
<keyword evidence="1" id="KW-0863">Zinc-finger</keyword>
<comment type="caution">
    <text evidence="4">The sequence shown here is derived from an EMBL/GenBank/DDBJ whole genome shotgun (WGS) entry which is preliminary data.</text>
</comment>
<dbReference type="Gene3D" id="2.40.70.10">
    <property type="entry name" value="Acid Proteases"/>
    <property type="match status" value="1"/>
</dbReference>
<evidence type="ECO:0000313" key="4">
    <source>
        <dbReference type="EMBL" id="KAG2202586.1"/>
    </source>
</evidence>
<dbReference type="CDD" id="cd00303">
    <property type="entry name" value="retropepsin_like"/>
    <property type="match status" value="1"/>
</dbReference>
<dbReference type="GO" id="GO:0003676">
    <property type="term" value="F:nucleic acid binding"/>
    <property type="evidence" value="ECO:0007669"/>
    <property type="project" value="InterPro"/>
</dbReference>
<keyword evidence="1" id="KW-0479">Metal-binding</keyword>
<dbReference type="Pfam" id="PF00098">
    <property type="entry name" value="zf-CCHC"/>
    <property type="match status" value="1"/>
</dbReference>
<dbReference type="GO" id="GO:0008270">
    <property type="term" value="F:zinc ion binding"/>
    <property type="evidence" value="ECO:0007669"/>
    <property type="project" value="UniProtKB-KW"/>
</dbReference>
<dbReference type="Proteomes" id="UP000646827">
    <property type="component" value="Unassembled WGS sequence"/>
</dbReference>
<dbReference type="InterPro" id="IPR036875">
    <property type="entry name" value="Znf_CCHC_sf"/>
</dbReference>
<evidence type="ECO:0000259" key="3">
    <source>
        <dbReference type="PROSITE" id="PS50158"/>
    </source>
</evidence>
<reference evidence="4 5" key="1">
    <citation type="submission" date="2020-12" db="EMBL/GenBank/DDBJ databases">
        <title>Metabolic potential, ecology and presence of endohyphal bacteria is reflected in genomic diversity of Mucoromycotina.</title>
        <authorList>
            <person name="Muszewska A."/>
            <person name="Okrasinska A."/>
            <person name="Steczkiewicz K."/>
            <person name="Drgas O."/>
            <person name="Orlowska M."/>
            <person name="Perlinska-Lenart U."/>
            <person name="Aleksandrzak-Piekarczyk T."/>
            <person name="Szatraj K."/>
            <person name="Zielenkiewicz U."/>
            <person name="Pilsyk S."/>
            <person name="Malc E."/>
            <person name="Mieczkowski P."/>
            <person name="Kruszewska J.S."/>
            <person name="Biernat P."/>
            <person name="Pawlowska J."/>
        </authorList>
    </citation>
    <scope>NUCLEOTIDE SEQUENCE [LARGE SCALE GENOMIC DNA]</scope>
    <source>
        <strain evidence="4 5">CBS 142.35</strain>
    </source>
</reference>
<name>A0A8H7R1C9_9FUNG</name>
<dbReference type="InterPro" id="IPR001878">
    <property type="entry name" value="Znf_CCHC"/>
</dbReference>
<organism evidence="4 5">
    <name type="scientific">Circinella minor</name>
    <dbReference type="NCBI Taxonomy" id="1195481"/>
    <lineage>
        <taxon>Eukaryota</taxon>
        <taxon>Fungi</taxon>
        <taxon>Fungi incertae sedis</taxon>
        <taxon>Mucoromycota</taxon>
        <taxon>Mucoromycotina</taxon>
        <taxon>Mucoromycetes</taxon>
        <taxon>Mucorales</taxon>
        <taxon>Lichtheimiaceae</taxon>
        <taxon>Circinella</taxon>
    </lineage>
</organism>
<evidence type="ECO:0000256" key="1">
    <source>
        <dbReference type="PROSITE-ProRule" id="PRU00047"/>
    </source>
</evidence>
<dbReference type="Gene3D" id="4.10.60.10">
    <property type="entry name" value="Zinc finger, CCHC-type"/>
    <property type="match status" value="1"/>
</dbReference>
<keyword evidence="5" id="KW-1185">Reference proteome</keyword>
<dbReference type="OrthoDB" id="2290219at2759"/>